<proteinExistence type="predicted"/>
<name>A0A9J2P427_ASCLU</name>
<accession>A0A9J2P427</accession>
<evidence type="ECO:0000313" key="1">
    <source>
        <dbReference type="Proteomes" id="UP000036681"/>
    </source>
</evidence>
<protein>
    <submittedName>
        <fullName evidence="2">Uncharacterized protein</fullName>
    </submittedName>
</protein>
<reference evidence="2" key="1">
    <citation type="submission" date="2023-03" db="UniProtKB">
        <authorList>
            <consortium name="WormBaseParasite"/>
        </authorList>
    </citation>
    <scope>IDENTIFICATION</scope>
</reference>
<dbReference type="AlphaFoldDB" id="A0A9J2P427"/>
<sequence length="104" mass="11082">MQSGVDCVALLRASTPTNGSDHSSEWITAKNLRDVEKQGRQRGLCRRAGAEVGAKARSGAAAGRHLDGPTKSTAGTLILRDLTGHVNDFDYKCASVMERGHFGE</sequence>
<keyword evidence="1" id="KW-1185">Reference proteome</keyword>
<organism evidence="1 2">
    <name type="scientific">Ascaris lumbricoides</name>
    <name type="common">Giant roundworm</name>
    <dbReference type="NCBI Taxonomy" id="6252"/>
    <lineage>
        <taxon>Eukaryota</taxon>
        <taxon>Metazoa</taxon>
        <taxon>Ecdysozoa</taxon>
        <taxon>Nematoda</taxon>
        <taxon>Chromadorea</taxon>
        <taxon>Rhabditida</taxon>
        <taxon>Spirurina</taxon>
        <taxon>Ascaridomorpha</taxon>
        <taxon>Ascaridoidea</taxon>
        <taxon>Ascarididae</taxon>
        <taxon>Ascaris</taxon>
    </lineage>
</organism>
<dbReference type="Proteomes" id="UP000036681">
    <property type="component" value="Unplaced"/>
</dbReference>
<dbReference type="WBParaSite" id="ALUE_0000459201-mRNA-1">
    <property type="protein sequence ID" value="ALUE_0000459201-mRNA-1"/>
    <property type="gene ID" value="ALUE_0000459201"/>
</dbReference>
<evidence type="ECO:0000313" key="2">
    <source>
        <dbReference type="WBParaSite" id="ALUE_0000459201-mRNA-1"/>
    </source>
</evidence>